<dbReference type="GO" id="GO:0016887">
    <property type="term" value="F:ATP hydrolysis activity"/>
    <property type="evidence" value="ECO:0007669"/>
    <property type="project" value="InterPro"/>
</dbReference>
<dbReference type="Pfam" id="PF00005">
    <property type="entry name" value="ABC_tran"/>
    <property type="match status" value="1"/>
</dbReference>
<evidence type="ECO:0000313" key="6">
    <source>
        <dbReference type="EMBL" id="ABB31641.1"/>
    </source>
</evidence>
<evidence type="ECO:0000259" key="5">
    <source>
        <dbReference type="PROSITE" id="PS50893"/>
    </source>
</evidence>
<dbReference type="InterPro" id="IPR015860">
    <property type="entry name" value="ABC_transpr_TagH-like"/>
</dbReference>
<organism evidence="6 7">
    <name type="scientific">Geobacter metallireducens (strain ATCC 53774 / DSM 7210 / GS-15)</name>
    <dbReference type="NCBI Taxonomy" id="269799"/>
    <lineage>
        <taxon>Bacteria</taxon>
        <taxon>Pseudomonadati</taxon>
        <taxon>Thermodesulfobacteriota</taxon>
        <taxon>Desulfuromonadia</taxon>
        <taxon>Geobacterales</taxon>
        <taxon>Geobacteraceae</taxon>
        <taxon>Geobacter</taxon>
    </lineage>
</organism>
<dbReference type="PROSITE" id="PS50893">
    <property type="entry name" value="ABC_TRANSPORTER_2"/>
    <property type="match status" value="1"/>
</dbReference>
<dbReference type="AlphaFoldDB" id="Q39VT3"/>
<name>Q39VT3_GEOMG</name>
<reference evidence="6 7" key="2">
    <citation type="journal article" date="2009" name="BMC Microbiol.">
        <title>The genome sequence of Geobacter metallireducens: features of metabolism, physiology and regulation common and dissimilar to Geobacter sulfurreducens.</title>
        <authorList>
            <person name="Aklujkar M."/>
            <person name="Krushkal J."/>
            <person name="DiBartolo G."/>
            <person name="Lapidus A."/>
            <person name="Land M.L."/>
            <person name="Lovley D.R."/>
        </authorList>
    </citation>
    <scope>NUCLEOTIDE SEQUENCE [LARGE SCALE GENOMIC DNA]</scope>
    <source>
        <strain evidence="7">ATCC 53774 / DSM 7210 / GS-15</strain>
    </source>
</reference>
<keyword evidence="7" id="KW-1185">Reference proteome</keyword>
<comment type="similarity">
    <text evidence="1">Belongs to the ABC transporter superfamily.</text>
</comment>
<keyword evidence="4 6" id="KW-0067">ATP-binding</keyword>
<dbReference type="KEGG" id="gme:Gmet_1407"/>
<evidence type="ECO:0000256" key="2">
    <source>
        <dbReference type="ARBA" id="ARBA00022448"/>
    </source>
</evidence>
<evidence type="ECO:0000313" key="7">
    <source>
        <dbReference type="Proteomes" id="UP000007073"/>
    </source>
</evidence>
<evidence type="ECO:0000256" key="3">
    <source>
        <dbReference type="ARBA" id="ARBA00022741"/>
    </source>
</evidence>
<keyword evidence="3" id="KW-0547">Nucleotide-binding</keyword>
<dbReference type="InterPro" id="IPR027417">
    <property type="entry name" value="P-loop_NTPase"/>
</dbReference>
<protein>
    <submittedName>
        <fullName evidence="6">ABC transporter, ATP-binding protein</fullName>
    </submittedName>
</protein>
<accession>Q39VT3</accession>
<dbReference type="PANTHER" id="PTHR46743">
    <property type="entry name" value="TEICHOIC ACIDS EXPORT ATP-BINDING PROTEIN TAGH"/>
    <property type="match status" value="1"/>
</dbReference>
<dbReference type="STRING" id="269799.Gmet_1407"/>
<dbReference type="GO" id="GO:0005524">
    <property type="term" value="F:ATP binding"/>
    <property type="evidence" value="ECO:0007669"/>
    <property type="project" value="UniProtKB-KW"/>
</dbReference>
<dbReference type="InterPro" id="IPR003593">
    <property type="entry name" value="AAA+_ATPase"/>
</dbReference>
<dbReference type="RefSeq" id="WP_004511660.1">
    <property type="nucleotide sequence ID" value="NC_007517.1"/>
</dbReference>
<dbReference type="SMART" id="SM00382">
    <property type="entry name" value="AAA"/>
    <property type="match status" value="1"/>
</dbReference>
<dbReference type="PANTHER" id="PTHR46743:SF2">
    <property type="entry name" value="TEICHOIC ACIDS EXPORT ATP-BINDING PROTEIN TAGH"/>
    <property type="match status" value="1"/>
</dbReference>
<gene>
    <name evidence="6" type="ordered locus">Gmet_1407</name>
</gene>
<dbReference type="Proteomes" id="UP000007073">
    <property type="component" value="Chromosome"/>
</dbReference>
<dbReference type="eggNOG" id="COG1134">
    <property type="taxonomic scope" value="Bacteria"/>
</dbReference>
<feature type="domain" description="ABC transporter" evidence="5">
    <location>
        <begin position="34"/>
        <end position="232"/>
    </location>
</feature>
<evidence type="ECO:0000256" key="4">
    <source>
        <dbReference type="ARBA" id="ARBA00022840"/>
    </source>
</evidence>
<dbReference type="CDD" id="cd03220">
    <property type="entry name" value="ABC_KpsT_Wzt"/>
    <property type="match status" value="1"/>
</dbReference>
<dbReference type="HOGENOM" id="CLU_000604_1_2_7"/>
<dbReference type="GO" id="GO:0016020">
    <property type="term" value="C:membrane"/>
    <property type="evidence" value="ECO:0007669"/>
    <property type="project" value="InterPro"/>
</dbReference>
<proteinExistence type="inferred from homology"/>
<dbReference type="InterPro" id="IPR050683">
    <property type="entry name" value="Bact_Polysacc_Export_ATP-bd"/>
</dbReference>
<sequence>MSSDALLIFSDVWKKYSRAEAFHRSIREDLSCFLRSDLNLRNKDEFWALKGANFSLHPGECVGLTGPNGAGKSTILKLVARVTSPSSGDIRQTAKVAPLIEVGAGFHPDLTGRQNIYMNGTIIGLSLSDIRKQMTSIIDFSELAEFIDTPVKKYSSGMYLKLAVAIAFHSPAKILLVDEILSVADELFRNKCLERIRRFCEAGGGVVLVSHDQRILNSVTDRTIRLVSGEIVS</sequence>
<dbReference type="Gene3D" id="3.40.50.300">
    <property type="entry name" value="P-loop containing nucleotide triphosphate hydrolases"/>
    <property type="match status" value="1"/>
</dbReference>
<dbReference type="InterPro" id="IPR003439">
    <property type="entry name" value="ABC_transporter-like_ATP-bd"/>
</dbReference>
<reference evidence="6 7" key="1">
    <citation type="submission" date="2005-10" db="EMBL/GenBank/DDBJ databases">
        <title>Complete sequence of Geobacter metallireducens GS-15.</title>
        <authorList>
            <consortium name="US DOE Joint Genome Institute"/>
            <person name="Copeland A."/>
            <person name="Lucas S."/>
            <person name="Lapidus A."/>
            <person name="Barry K."/>
            <person name="Detter J.C."/>
            <person name="Glavina T."/>
            <person name="Hammon N."/>
            <person name="Israni S."/>
            <person name="Pitluck S."/>
            <person name="Di Bartolo G."/>
            <person name="Chain P."/>
            <person name="Schmutz J."/>
            <person name="Larimer F."/>
            <person name="Land M."/>
            <person name="Kyrpides N."/>
            <person name="Ivanova N."/>
            <person name="Richardson P."/>
        </authorList>
    </citation>
    <scope>NUCLEOTIDE SEQUENCE [LARGE SCALE GENOMIC DNA]</scope>
    <source>
        <strain evidence="7">ATCC 53774 / DSM 7210 / GS-15</strain>
    </source>
</reference>
<dbReference type="SUPFAM" id="SSF52540">
    <property type="entry name" value="P-loop containing nucleoside triphosphate hydrolases"/>
    <property type="match status" value="1"/>
</dbReference>
<keyword evidence="2" id="KW-0813">Transport</keyword>
<evidence type="ECO:0000256" key="1">
    <source>
        <dbReference type="ARBA" id="ARBA00005417"/>
    </source>
</evidence>
<dbReference type="EMBL" id="CP000148">
    <property type="protein sequence ID" value="ABB31641.1"/>
    <property type="molecule type" value="Genomic_DNA"/>
</dbReference>
<dbReference type="GO" id="GO:0140359">
    <property type="term" value="F:ABC-type transporter activity"/>
    <property type="evidence" value="ECO:0007669"/>
    <property type="project" value="InterPro"/>
</dbReference>